<dbReference type="Pfam" id="PF13671">
    <property type="entry name" value="AAA_33"/>
    <property type="match status" value="1"/>
</dbReference>
<proteinExistence type="predicted"/>
<dbReference type="SUPFAM" id="SSF52540">
    <property type="entry name" value="P-loop containing nucleoside triphosphate hydrolases"/>
    <property type="match status" value="1"/>
</dbReference>
<protein>
    <recommendedName>
        <fullName evidence="2">Gluconate kinase</fullName>
    </recommendedName>
</protein>
<accession>A0A652YM85</accession>
<dbReference type="SUPFAM" id="SSF56112">
    <property type="entry name" value="Protein kinase-like (PK-like)"/>
    <property type="match status" value="1"/>
</dbReference>
<name>A0A652YM85_NOCGL</name>
<dbReference type="PANTHER" id="PTHR43883:SF1">
    <property type="entry name" value="GLUCONOKINASE"/>
    <property type="match status" value="1"/>
</dbReference>
<comment type="caution">
    <text evidence="1">The sequence shown here is derived from an EMBL/GenBank/DDBJ whole genome shotgun (WGS) entry which is preliminary data.</text>
</comment>
<evidence type="ECO:0000313" key="1">
    <source>
        <dbReference type="EMBL" id="TYQ02958.1"/>
    </source>
</evidence>
<evidence type="ECO:0008006" key="2">
    <source>
        <dbReference type="Google" id="ProtNLM"/>
    </source>
</evidence>
<dbReference type="PANTHER" id="PTHR43883">
    <property type="entry name" value="SLR0207 PROTEIN"/>
    <property type="match status" value="1"/>
</dbReference>
<dbReference type="InterPro" id="IPR052732">
    <property type="entry name" value="Cell-binding_unc_protein"/>
</dbReference>
<organism evidence="1">
    <name type="scientific">Nocardia globerula</name>
    <dbReference type="NCBI Taxonomy" id="1818"/>
    <lineage>
        <taxon>Bacteria</taxon>
        <taxon>Bacillati</taxon>
        <taxon>Actinomycetota</taxon>
        <taxon>Actinomycetes</taxon>
        <taxon>Mycobacteriales</taxon>
        <taxon>Nocardiaceae</taxon>
        <taxon>Nocardia</taxon>
    </lineage>
</organism>
<dbReference type="EMBL" id="VNIQ01000005">
    <property type="protein sequence ID" value="TYQ02958.1"/>
    <property type="molecule type" value="Genomic_DNA"/>
</dbReference>
<dbReference type="InterPro" id="IPR011009">
    <property type="entry name" value="Kinase-like_dom_sf"/>
</dbReference>
<dbReference type="AlphaFoldDB" id="A0A652YM85"/>
<sequence>MDTRDSYIDVHETTTGVVLLVRERAYKIKKALSTAYLDFGTPTQRQTALLRELELNRRMSPDVYLGVTQLNDPLDATREPILVMARMPEDRRLSSMITSDQDAAGEVHSIASLIADFHRRAIRGAWIDEQATAESVGARWKSNIAELRELCVGTVPVGSVDEINTMAETFLLGRTVLFDRRIADGHIVDGHGDLLSDDIFVLPDGPRILDCLDFDDQLRFVDTIDDASFLAMDLEFLGREDLADEFLTTIVALSQDLPPRALIDHYIAYRATVRAKVDALRMRQGGTGSIARLERHLALACSHLRRAEVRLCLVGGLPGSGKSTLSVGLAEHTGAVVISSDRLRRELMEDGTLTGAADEYRQGLYSPAALDTVYAEMLARAHRQLTMGQSVILDATWSDSRYRHNAQGLCLSTSSALIEICCSTPLPVAVQRIAMRTESLSDATATTAAAIEAGQDPWPESVSIDTNIDIDVSIEAAVNVWNSSGHSPVDGA</sequence>
<dbReference type="InterPro" id="IPR027417">
    <property type="entry name" value="P-loop_NTPase"/>
</dbReference>
<reference evidence="1" key="1">
    <citation type="submission" date="2019-07" db="EMBL/GenBank/DDBJ databases">
        <title>Genomic Encyclopedia of Type Strains, Phase IV (KMG-IV): sequencing the most valuable type-strain genomes for metagenomic binning, comparative biology and taxonomic classification.</title>
        <authorList>
            <person name="Goeker M."/>
        </authorList>
    </citation>
    <scope>NUCLEOTIDE SEQUENCE</scope>
    <source>
        <strain evidence="1">DSM 44596</strain>
    </source>
</reference>
<gene>
    <name evidence="1" type="ORF">FNL38_105107</name>
</gene>
<dbReference type="Gene3D" id="3.40.50.300">
    <property type="entry name" value="P-loop containing nucleotide triphosphate hydrolases"/>
    <property type="match status" value="1"/>
</dbReference>